<evidence type="ECO:0000313" key="2">
    <source>
        <dbReference type="Proteomes" id="UP000006538"/>
    </source>
</evidence>
<dbReference type="RefSeq" id="YP_004323499.1">
    <property type="nucleotide sequence ID" value="NC_015284.1"/>
</dbReference>
<dbReference type="KEGG" id="vg:10328001"/>
<reference evidence="1 2" key="1">
    <citation type="journal article" date="2010" name="Environ. Microbiol.">
        <title>Genomic analysis of oceanic cyanobacterial myoviruses compared with T4-like myoviruses from diverse hosts and environments.</title>
        <authorList>
            <person name="Sullivan M.B."/>
            <person name="Huang K.H."/>
            <person name="Ignacio-Espinoza J.C."/>
            <person name="Berlin A.M."/>
            <person name="Kelly L."/>
            <person name="Weigele P.R."/>
            <person name="DeFrancesco A.S."/>
            <person name="Kern S.E."/>
            <person name="Thompson L.R."/>
            <person name="Young S."/>
            <person name="Yandava C."/>
            <person name="Fu R."/>
            <person name="Krastins B."/>
            <person name="Chase M."/>
            <person name="Sarracino D."/>
            <person name="Osburne M.S."/>
            <person name="Henn M.R."/>
            <person name="Chisholm S.W."/>
        </authorList>
    </citation>
    <scope>NUCLEOTIDE SEQUENCE [LARGE SCALE GENOMIC DNA]</scope>
    <source>
        <strain evidence="1">M4-259</strain>
    </source>
</reference>
<dbReference type="Proteomes" id="UP000006538">
    <property type="component" value="Segment"/>
</dbReference>
<name>E3SSY0_9CAUD</name>
<evidence type="ECO:0000313" key="1">
    <source>
        <dbReference type="EMBL" id="ADO99908.1"/>
    </source>
</evidence>
<dbReference type="Pfam" id="PF20043">
    <property type="entry name" value="DUF6445"/>
    <property type="match status" value="1"/>
</dbReference>
<protein>
    <submittedName>
        <fullName evidence="1">Uncharacterized protein</fullName>
    </submittedName>
</protein>
<sequence>MTYPVTIVDNFFDDPDAVVEMAEGMQYYNPNTGNWPGTRTKQIYVENSRFFDMFGTKIHNLFYESPPEYWNLQCHFQKIMPFCEEKYSNRNRGWIHQDHDTWFGGIVYLTKNPESDTGTSIYKTKNGWSFQKQEELNMKERLYKSEIVDDNEYEEAFSAMRDQYEETVSVANVYNRFVLFNGTTHHGVQTFGTTPRLTLNFFGMGQYGKLPPLLRAR</sequence>
<dbReference type="OrthoDB" id="26407at10239"/>
<accession>E3SSY0</accession>
<dbReference type="InterPro" id="IPR045617">
    <property type="entry name" value="DUF6445"/>
</dbReference>
<gene>
    <name evidence="1" type="ORF">PHM2_130</name>
</gene>
<organism evidence="1 2">
    <name type="scientific">Prochlorococcus phage P-HM2</name>
    <dbReference type="NCBI Taxonomy" id="445696"/>
    <lineage>
        <taxon>Viruses</taxon>
        <taxon>Duplodnaviria</taxon>
        <taxon>Heunggongvirae</taxon>
        <taxon>Uroviricota</taxon>
        <taxon>Caudoviricetes</taxon>
        <taxon>Eurybiavirus</taxon>
        <taxon>Eurybiavirus PHM2</taxon>
    </lineage>
</organism>
<dbReference type="GeneID" id="10328001"/>
<keyword evidence="2" id="KW-1185">Reference proteome</keyword>
<proteinExistence type="predicted"/>
<dbReference type="EMBL" id="GU075905">
    <property type="protein sequence ID" value="ADO99908.1"/>
    <property type="molecule type" value="Genomic_DNA"/>
</dbReference>